<reference evidence="2 3" key="1">
    <citation type="submission" date="2016-10" db="EMBL/GenBank/DDBJ databases">
        <authorList>
            <person name="de Groot N.N."/>
        </authorList>
    </citation>
    <scope>NUCLEOTIDE SEQUENCE [LARGE SCALE GENOMIC DNA]</scope>
    <source>
        <strain evidence="2 3">DSM 23581</strain>
    </source>
</reference>
<accession>A0A1H3W000</accession>
<evidence type="ECO:0000313" key="2">
    <source>
        <dbReference type="EMBL" id="SDZ80377.1"/>
    </source>
</evidence>
<dbReference type="InterPro" id="IPR021428">
    <property type="entry name" value="DUF3078"/>
</dbReference>
<feature type="signal peptide" evidence="1">
    <location>
        <begin position="1"/>
        <end position="20"/>
    </location>
</feature>
<keyword evidence="1" id="KW-0732">Signal</keyword>
<dbReference type="Pfam" id="PF11276">
    <property type="entry name" value="DUF3078"/>
    <property type="match status" value="1"/>
</dbReference>
<sequence length="299" mass="33993">MSMKKISFLLSLFLSLGLYAQDSNPTPKDSIWKTGGTFSLLINQSAFNAEWQGGGTSNYSGNIVINYDINYEKDQYSWDTKILADYGITKTKEQDFYRKTSDRFEINSIVGRQFQDTNWFASALLNFKTQFDKGYEFDEDPNTGEEIREKETQFMSPAYTQIALGALWKKSNNLKVNISPLSGRMISADKEFTTTPGYEDGDFFGLDEGETTRFEFGASVNAYAKFNIMENISVENILALYSNYLEDPQNVDLDYTMNLVLKVNKYISTNLTFQAIYDDNAAKGFQVREVLGVGVNFEL</sequence>
<dbReference type="STRING" id="908615.SAMN05421540_101362"/>
<keyword evidence="3" id="KW-1185">Reference proteome</keyword>
<dbReference type="AlphaFoldDB" id="A0A1H3W000"/>
<evidence type="ECO:0000313" key="3">
    <source>
        <dbReference type="Proteomes" id="UP000198820"/>
    </source>
</evidence>
<name>A0A1H3W000_9FLAO</name>
<protein>
    <recommendedName>
        <fullName evidence="4">DUF3078 domain-containing protein</fullName>
    </recommendedName>
</protein>
<dbReference type="EMBL" id="FNQF01000001">
    <property type="protein sequence ID" value="SDZ80377.1"/>
    <property type="molecule type" value="Genomic_DNA"/>
</dbReference>
<evidence type="ECO:0008006" key="4">
    <source>
        <dbReference type="Google" id="ProtNLM"/>
    </source>
</evidence>
<evidence type="ECO:0000256" key="1">
    <source>
        <dbReference type="SAM" id="SignalP"/>
    </source>
</evidence>
<gene>
    <name evidence="2" type="ORF">SAMN05421540_101362</name>
</gene>
<dbReference type="Proteomes" id="UP000198820">
    <property type="component" value="Unassembled WGS sequence"/>
</dbReference>
<proteinExistence type="predicted"/>
<feature type="chain" id="PRO_5011627626" description="DUF3078 domain-containing protein" evidence="1">
    <location>
        <begin position="21"/>
        <end position="299"/>
    </location>
</feature>
<organism evidence="2 3">
    <name type="scientific">Psychroflexus halocasei</name>
    <dbReference type="NCBI Taxonomy" id="908615"/>
    <lineage>
        <taxon>Bacteria</taxon>
        <taxon>Pseudomonadati</taxon>
        <taxon>Bacteroidota</taxon>
        <taxon>Flavobacteriia</taxon>
        <taxon>Flavobacteriales</taxon>
        <taxon>Flavobacteriaceae</taxon>
        <taxon>Psychroflexus</taxon>
    </lineage>
</organism>